<sequence length="184" mass="20130">MVVVPVAGICSFSSQNVRERTDSSMAKGVCSEVTIASPRLTLFVHRGSFRRERYGETAQKKKKGSLQGDEMRPSLAVKTKLRARLRHRVKSVLKSEIRAREGRYELLGLGFLGAPGCSLCASSTRRADSRSYSRTGGKQGEENRRTGPLLCSSWLWGKASKTWSGSQAGNGLDPDTNYGKRSSG</sequence>
<evidence type="ECO:0000313" key="2">
    <source>
        <dbReference type="EMBL" id="KAF3699418.1"/>
    </source>
</evidence>
<protein>
    <submittedName>
        <fullName evidence="2">Uncharacterized protein</fullName>
    </submittedName>
</protein>
<reference evidence="2 3" key="1">
    <citation type="submission" date="2019-02" db="EMBL/GenBank/DDBJ databases">
        <title>Opniocepnalus argus genome.</title>
        <authorList>
            <person name="Zhou C."/>
            <person name="Xiao S."/>
        </authorList>
    </citation>
    <scope>NUCLEOTIDE SEQUENCE [LARGE SCALE GENOMIC DNA]</scope>
    <source>
        <strain evidence="2">OARG1902GOOAL</strain>
        <tissue evidence="2">Muscle</tissue>
    </source>
</reference>
<proteinExistence type="predicted"/>
<evidence type="ECO:0000256" key="1">
    <source>
        <dbReference type="SAM" id="MobiDB-lite"/>
    </source>
</evidence>
<reference evidence="3" key="2">
    <citation type="submission" date="2019-02" db="EMBL/GenBank/DDBJ databases">
        <title>Opniocepnalus argus Var Kimnra genome.</title>
        <authorList>
            <person name="Zhou C."/>
            <person name="Xiao S."/>
        </authorList>
    </citation>
    <scope>NUCLEOTIDE SEQUENCE [LARGE SCALE GENOMIC DNA]</scope>
</reference>
<gene>
    <name evidence="2" type="ORF">EXN66_Car015105</name>
</gene>
<evidence type="ECO:0000313" key="3">
    <source>
        <dbReference type="Proteomes" id="UP000503349"/>
    </source>
</evidence>
<dbReference type="Proteomes" id="UP000503349">
    <property type="component" value="Chromosome 14"/>
</dbReference>
<dbReference type="EMBL" id="CM015725">
    <property type="protein sequence ID" value="KAF3699418.1"/>
    <property type="molecule type" value="Genomic_DNA"/>
</dbReference>
<keyword evidence="3" id="KW-1185">Reference proteome</keyword>
<organism evidence="2 3">
    <name type="scientific">Channa argus</name>
    <name type="common">Northern snakehead</name>
    <name type="synonym">Ophicephalus argus</name>
    <dbReference type="NCBI Taxonomy" id="215402"/>
    <lineage>
        <taxon>Eukaryota</taxon>
        <taxon>Metazoa</taxon>
        <taxon>Chordata</taxon>
        <taxon>Craniata</taxon>
        <taxon>Vertebrata</taxon>
        <taxon>Euteleostomi</taxon>
        <taxon>Actinopterygii</taxon>
        <taxon>Neopterygii</taxon>
        <taxon>Teleostei</taxon>
        <taxon>Neoteleostei</taxon>
        <taxon>Acanthomorphata</taxon>
        <taxon>Anabantaria</taxon>
        <taxon>Anabantiformes</taxon>
        <taxon>Channoidei</taxon>
        <taxon>Channidae</taxon>
        <taxon>Channa</taxon>
    </lineage>
</organism>
<accession>A0A6G1QAW8</accession>
<dbReference type="AlphaFoldDB" id="A0A6G1QAW8"/>
<feature type="region of interest" description="Disordered" evidence="1">
    <location>
        <begin position="161"/>
        <end position="184"/>
    </location>
</feature>
<name>A0A6G1QAW8_CHAAH</name>